<evidence type="ECO:0000313" key="3">
    <source>
        <dbReference type="EMBL" id="USJ27582.1"/>
    </source>
</evidence>
<dbReference type="GO" id="GO:0003677">
    <property type="term" value="F:DNA binding"/>
    <property type="evidence" value="ECO:0007669"/>
    <property type="project" value="UniProtKB-KW"/>
</dbReference>
<dbReference type="PROSITE" id="PS50943">
    <property type="entry name" value="HTH_CROC1"/>
    <property type="match status" value="1"/>
</dbReference>
<dbReference type="SMART" id="SM00530">
    <property type="entry name" value="HTH_XRE"/>
    <property type="match status" value="1"/>
</dbReference>
<dbReference type="InterPro" id="IPR013430">
    <property type="entry name" value="Toxin_antidote_HigA"/>
</dbReference>
<feature type="domain" description="HTH cro/C1-type" evidence="2">
    <location>
        <begin position="20"/>
        <end position="67"/>
    </location>
</feature>
<dbReference type="Pfam" id="PF01381">
    <property type="entry name" value="HTH_3"/>
    <property type="match status" value="1"/>
</dbReference>
<accession>A0A9Q8YGA3</accession>
<evidence type="ECO:0000313" key="4">
    <source>
        <dbReference type="Proteomes" id="UP001055460"/>
    </source>
</evidence>
<dbReference type="InterPro" id="IPR001387">
    <property type="entry name" value="Cro/C1-type_HTH"/>
</dbReference>
<proteinExistence type="predicted"/>
<reference evidence="3" key="1">
    <citation type="submission" date="2022-06" db="EMBL/GenBank/DDBJ databases">
        <title>Physiological and biochemical characterization and genomic elucidation of a strain of the genus Ensifer adhaerens M8 that combines arsenic oxidation and chromium reduction.</title>
        <authorList>
            <person name="Li X."/>
            <person name="Yu c."/>
        </authorList>
    </citation>
    <scope>NUCLEOTIDE SEQUENCE</scope>
    <source>
        <strain evidence="3">M8</strain>
        <plasmid evidence="3">pB</plasmid>
    </source>
</reference>
<protein>
    <submittedName>
        <fullName evidence="3">HigA family addiction module antitoxin</fullName>
    </submittedName>
</protein>
<dbReference type="CDD" id="cd00093">
    <property type="entry name" value="HTH_XRE"/>
    <property type="match status" value="1"/>
</dbReference>
<dbReference type="EMBL" id="CP098809">
    <property type="protein sequence ID" value="USJ27582.1"/>
    <property type="molecule type" value="Genomic_DNA"/>
</dbReference>
<organism evidence="3 4">
    <name type="scientific">Ensifer adhaerens</name>
    <name type="common">Sinorhizobium morelense</name>
    <dbReference type="NCBI Taxonomy" id="106592"/>
    <lineage>
        <taxon>Bacteria</taxon>
        <taxon>Pseudomonadati</taxon>
        <taxon>Pseudomonadota</taxon>
        <taxon>Alphaproteobacteria</taxon>
        <taxon>Hyphomicrobiales</taxon>
        <taxon>Rhizobiaceae</taxon>
        <taxon>Sinorhizobium/Ensifer group</taxon>
        <taxon>Ensifer</taxon>
    </lineage>
</organism>
<dbReference type="InterPro" id="IPR010982">
    <property type="entry name" value="Lambda_DNA-bd_dom_sf"/>
</dbReference>
<evidence type="ECO:0000259" key="2">
    <source>
        <dbReference type="PROSITE" id="PS50943"/>
    </source>
</evidence>
<keyword evidence="1" id="KW-0238">DNA-binding</keyword>
<keyword evidence="3" id="KW-0614">Plasmid</keyword>
<evidence type="ECO:0000256" key="1">
    <source>
        <dbReference type="ARBA" id="ARBA00023125"/>
    </source>
</evidence>
<geneLocation type="plasmid" evidence="3 4">
    <name>pB</name>
</geneLocation>
<dbReference type="Gene3D" id="1.10.260.40">
    <property type="entry name" value="lambda repressor-like DNA-binding domains"/>
    <property type="match status" value="1"/>
</dbReference>
<dbReference type="PANTHER" id="PTHR36924:SF1">
    <property type="entry name" value="ANTITOXIN HIGA-1"/>
    <property type="match status" value="1"/>
</dbReference>
<gene>
    <name evidence="3" type="ORF">NE863_34745</name>
</gene>
<dbReference type="PANTHER" id="PTHR36924">
    <property type="entry name" value="ANTITOXIN HIGA-1"/>
    <property type="match status" value="1"/>
</dbReference>
<dbReference type="NCBIfam" id="TIGR02607">
    <property type="entry name" value="antidote_HigA"/>
    <property type="match status" value="1"/>
</dbReference>
<dbReference type="SUPFAM" id="SSF47413">
    <property type="entry name" value="lambda repressor-like DNA-binding domains"/>
    <property type="match status" value="1"/>
</dbReference>
<sequence>MTDDPQPPGQYVRKTFLEPRGISVTEAAKLIGISRPGVSNFLNGKVSATENIAIRVERAFGMPKADLLRMQADYDAALASHESAPADTKTYVPPFLGIQANEVEDWADHNIPARIRLSVLLRTLVHSTGVGLESVEFHGNDDAERPGWDGLVVASAGTPWIPKGKSGWEFGVNVDVKTKADGDFEKSVKAHKDAKKRAEITFVFVTPRRWSGKETWAQAMRANKLWKDVRVYDASDIEQWLEQSPAGQTWFANETKKPAQGVRSLDQCWSDWADVANPPISPVLFDTAKEIGQPKLKSFLEKPAGAPFVIAADSVEEALAFLAQAFGAPDLQANRDKVLVFDQTGTLPKLAQGMQDFIAVIHTREVERELAPHVHKLRSIVVYPRNATNEDPTLILEPLGYEPFRRGLEAMELSRDEVARLGNESGHSLTVLRRRLSKVDAVRTPQWASNHDTARALIPMVLIGAWNAKGEADQVAVSLLAGEKVDYDTIEQRLQALLRLNDAPIWSIGNFRGVVSKLDALFAIAHAITMSDLDRFLEIAKLVLGEDDPTLDIPEKERWWSDMQGKRREFSGALRKGVAETLVLLAVHGKHLFFKRLGFDGQIAATRLVRELLLPLTTRKLEANQRDLSVYAEAAPDAFLKILEEDLREPKPQVLGLMRPTDTSMFGASSPRTGLLWALEGLAWNPDTFMRTVLILARLSQVELKDNLANKPIASLGAIFRAWMPQTAADHDARVKAVATLLEKFPDVGWAICLEQFGGYGNDVGSYSHKPSWRADGYGFGEPFRFNGPRHNFQVAMVEMALARPTHTVKMIGDLVERLNGVGTEYQRMVWKIIDDWREGGASDDDVAALRDKIRTTVLSRRGRRRSSDSGFAALTEAARKIYDLLEPTDLINKYEWLFRQSWVEESADEIDDEELDFKKREERIARLRDDALNAIFETQGIDGIFALASKGSAQGQIGWHAIRNVLPKRQVAVFIDGALQPGSNELTPERKNLVFGSLQALTEEDCLVFLGEARTRLHESDFVRLLLLSPYRKSTWAAADEMSPASQKIYWQEVHPTWIFEPEDDNNESVERLVKAKRPRAAFAAVHFRLEGLRPSQLVELLTAIAKENNDKDDEYQLRDYDIKQAFTLLDRNPDVTLDEKAGLEFAYIDILAQMFGRGERHIVNLERYIEAHPEMWVQALAWAYKRKNRGEDPEPYKMAEGRQDLAQRGYRLLEGIQRIPGEGPDGTIDKNRLAAWIAAVREASAELDRADMCDMHLGQMLSHAPVGADGVWPCEPVRDVMEDLQSESLFNGAHTGLYNSRGVVWRGEGGDQERELAQKYRRWGEALRFTHPQLSASLLMDMAKTYEHQAEREDEEAGIRRRLRH</sequence>
<dbReference type="RefSeq" id="WP_252161156.1">
    <property type="nucleotide sequence ID" value="NZ_CP098809.1"/>
</dbReference>
<name>A0A9Q8YGA3_ENSAD</name>
<dbReference type="Proteomes" id="UP001055460">
    <property type="component" value="Plasmid pB"/>
</dbReference>